<dbReference type="AlphaFoldDB" id="A0AA96WIA1"/>
<organism evidence="1">
    <name type="scientific">Leptolyngbya sp. NK1-12</name>
    <dbReference type="NCBI Taxonomy" id="2547451"/>
    <lineage>
        <taxon>Bacteria</taxon>
        <taxon>Bacillati</taxon>
        <taxon>Cyanobacteriota</taxon>
        <taxon>Cyanophyceae</taxon>
        <taxon>Leptolyngbyales</taxon>
        <taxon>Leptolyngbyaceae</taxon>
        <taxon>Leptolyngbya group</taxon>
        <taxon>Leptolyngbya</taxon>
    </lineage>
</organism>
<dbReference type="EMBL" id="CP053586">
    <property type="protein sequence ID" value="WNZ25614.1"/>
    <property type="molecule type" value="Genomic_DNA"/>
</dbReference>
<name>A0AA96WIA1_9CYAN</name>
<protein>
    <submittedName>
        <fullName evidence="1">Uncharacterized protein</fullName>
    </submittedName>
</protein>
<evidence type="ECO:0000313" key="1">
    <source>
        <dbReference type="EMBL" id="WNZ25614.1"/>
    </source>
</evidence>
<reference evidence="1" key="1">
    <citation type="submission" date="2020-05" db="EMBL/GenBank/DDBJ databases">
        <authorList>
            <person name="Zhu T."/>
            <person name="Keshari N."/>
            <person name="Lu X."/>
        </authorList>
    </citation>
    <scope>NUCLEOTIDE SEQUENCE</scope>
    <source>
        <strain evidence="1">NK1-12</strain>
    </source>
</reference>
<dbReference type="RefSeq" id="WP_316431769.1">
    <property type="nucleotide sequence ID" value="NZ_CP053586.1"/>
</dbReference>
<gene>
    <name evidence="1" type="ORF">HJG54_24095</name>
</gene>
<sequence>MAKTNMERTLEALVDFADIHRQSLTRLSESIEALTVQMGHFSENLTRSEIQLERLGERVERIAGIVEQ</sequence>
<accession>A0AA96WIA1</accession>
<proteinExistence type="predicted"/>